<comment type="similarity">
    <text evidence="1">Belongs to the RICTOR family.</text>
</comment>
<dbReference type="OMA" id="PEWYQTF"/>
<evidence type="ECO:0000256" key="1">
    <source>
        <dbReference type="ARBA" id="ARBA00008878"/>
    </source>
</evidence>
<feature type="compositionally biased region" description="Low complexity" evidence="2">
    <location>
        <begin position="206"/>
        <end position="217"/>
    </location>
</feature>
<dbReference type="SMART" id="SM01308">
    <property type="entry name" value="RICTOR_N"/>
    <property type="match status" value="1"/>
</dbReference>
<dbReference type="SMART" id="SM01307">
    <property type="entry name" value="RICTOR_M"/>
    <property type="match status" value="1"/>
</dbReference>
<dbReference type="Gene3D" id="1.25.10.10">
    <property type="entry name" value="Leucine-rich Repeat Variant"/>
    <property type="match status" value="1"/>
</dbReference>
<dbReference type="PANTHER" id="PTHR13298">
    <property type="entry name" value="CYTOSOLIC REGULATOR PIANISSIMO"/>
    <property type="match status" value="1"/>
</dbReference>
<gene>
    <name evidence="6" type="primary">Mo00207</name>
    <name evidence="6" type="ORF">E5Q_00207</name>
</gene>
<dbReference type="InterPro" id="IPR029452">
    <property type="entry name" value="RICTOR_V"/>
</dbReference>
<keyword evidence="7" id="KW-1185">Reference proteome</keyword>
<dbReference type="PANTHER" id="PTHR13298:SF11">
    <property type="entry name" value="RAPAMYCIN-INSENSITIVE COMPANION OF MTOR"/>
    <property type="match status" value="1"/>
</dbReference>
<dbReference type="InParanoid" id="G7DSK3"/>
<reference evidence="6 7" key="1">
    <citation type="journal article" date="2011" name="J. Gen. Appl. Microbiol.">
        <title>Draft genome sequencing of the enigmatic basidiomycete Mixia osmundae.</title>
        <authorList>
            <person name="Nishida H."/>
            <person name="Nagatsuka Y."/>
            <person name="Sugiyama J."/>
        </authorList>
    </citation>
    <scope>NUCLEOTIDE SEQUENCE [LARGE SCALE GENOMIC DNA]</scope>
    <source>
        <strain evidence="7">CBS 9802 / IAM 14324 / JCM 22182 / KY 12970</strain>
    </source>
</reference>
<dbReference type="GO" id="GO:0038203">
    <property type="term" value="P:TORC2 signaling"/>
    <property type="evidence" value="ECO:0007669"/>
    <property type="project" value="TreeGrafter"/>
</dbReference>
<dbReference type="Pfam" id="PF14666">
    <property type="entry name" value="RICTOR_M"/>
    <property type="match status" value="1"/>
</dbReference>
<feature type="region of interest" description="Disordered" evidence="2">
    <location>
        <begin position="206"/>
        <end position="246"/>
    </location>
</feature>
<name>G7DSK3_MIXOS</name>
<comment type="caution">
    <text evidence="6">The sequence shown here is derived from an EMBL/GenBank/DDBJ whole genome shotgun (WGS) entry which is preliminary data.</text>
</comment>
<feature type="compositionally biased region" description="Basic and acidic residues" evidence="2">
    <location>
        <begin position="744"/>
        <end position="756"/>
    </location>
</feature>
<sequence length="1446" mass="160304">MSTPPSPRTQVDELPPPVTTDLPSRARTRPSTEGSPAQSSKLREVVLEASELQEWQELYEELQTLIRVKDGALNLLASSGLGQTSPTSPSEQTALRDQVQAELERAQARIDTLQVELGKKADSLQRASAASSPRNETKASRRRAATVAAQTDNKAKSRAASGSEYSPEPKSASRSSYMFHWPVNRPRSRTTAGAIDYLSASKTKGYFPPSGYSSSSSATPALRIRQPTQPSEPGSMSPSNGVMNAKPWMSDQLYSSDEEEGDLFASGRASGEAHHQVSFEGFSGRATPADRLHDLLTRLSTLAKATRPDENAMISCMSSISQLIRRFPKAKYQLDLVDIQQSIMPCLDDSQSKSLRTMTWRLLRLLVTDFARLTALLHSQSAIHIYIIKALSKDAKSHAERQQVLLFVRACIQPTQDDVDHPFTSVGVIRAVVAVAEHTEDKLRWIALETLAELALIDIDLLARSGGLKRLLQSVNEGPSALSPMLAGVFAHLLDLPASRSYFRPGIDLQSSLGVGTEAVARSTQNDDRLLPLAQLTISLLRSWSGLFFSCLQNKQAIRSLVGNLATASLAGRETALDTLFQVFDIATPSWYVSYLEGRRLSLYRQHRLTAAPLARSRRQADAAKHSNRPGVSRLNDHFRALFLLIWTEAGGIEALVSLTTTETTAILKRKSALLLAELMQLSKRVLPASHAAKLQALPHLFADRAGRHGVVAKLAASNILLSVDSLTRSRRRSDRARQQTSQDMERTDSSDDPLKRGQKAVESARVQMGMQVDDVAFRNLLIESQVLSSKDHTKWNYDTLLQLAEGPLRNEKRLEEAIRGSKFMHRLLAFYHPHARRYSDLKNTPDHAKWTNLATVLLTTLLATREGSQYLREDGLLREISDCLSELDPLATPAGPASVFSRQQLEETVSTGYFNIIGVYSRHREGVKLMSEAHLFTLFYHLSDLRSREDLSQQIVKNLSYDLEGHTRIILNKTLTSSYKQMRLFATRHLGELIKDSHAPTEWIIRCLLLQLYDSSNEVRELVVDILYPACDSPEILETIVELEPSLDHLGEVGIPLLTRFMSTTIGTRYLFDIGYIERELQDWFHYRNFYYAVKVELALASLFGQAERSPEEMGEWDDALPVHFYGELAKTEDGCAMLEASGHFADFAQYIRDCGLEGSDLAALSKLKSVLWAVGNIAASEVGFQLVEDELLIPDLIEVAERSPCLTVRGTCFFVLGLVSSTAAGAATLAEYGWETTRSPLGQPLGICLPRKLDSLLTVEAWQLRIAGQGPPSCAQPIDKDERSVVSSISNLSNYLMTNTASKQLAGLKSRRSAALRSPEIYWRALSMLEHYHYRLPIRRYILELFDLPLCSATTNAISEAGRALMDKATIASPEHTDDAALEQKQSTVQNPRIQRVATGLRMPALDSDSDSDFEGHDGMEKSSKSAMPAQALDPMLVIRGFLL</sequence>
<dbReference type="SUPFAM" id="SSF48371">
    <property type="entry name" value="ARM repeat"/>
    <property type="match status" value="1"/>
</dbReference>
<dbReference type="Pfam" id="PF14664">
    <property type="entry name" value="RICTOR_N"/>
    <property type="match status" value="1"/>
</dbReference>
<feature type="region of interest" description="Disordered" evidence="2">
    <location>
        <begin position="1406"/>
        <end position="1429"/>
    </location>
</feature>
<evidence type="ECO:0000313" key="7">
    <source>
        <dbReference type="Proteomes" id="UP000009131"/>
    </source>
</evidence>
<feature type="compositionally biased region" description="Polar residues" evidence="2">
    <location>
        <begin position="226"/>
        <end position="242"/>
    </location>
</feature>
<feature type="domain" description="Rapamycin-insensitive companion of mTOR middle" evidence="3">
    <location>
        <begin position="773"/>
        <end position="997"/>
    </location>
</feature>
<reference evidence="6 7" key="2">
    <citation type="journal article" date="2012" name="Open Biol.">
        <title>Characteristics of nucleosomes and linker DNA regions on the genome of the basidiomycete Mixia osmundae revealed by mono- and dinucleosome mapping.</title>
        <authorList>
            <person name="Nishida H."/>
            <person name="Kondo S."/>
            <person name="Matsumoto T."/>
            <person name="Suzuki Y."/>
            <person name="Yoshikawa H."/>
            <person name="Taylor T.D."/>
            <person name="Sugiyama J."/>
        </authorList>
    </citation>
    <scope>NUCLEOTIDE SEQUENCE [LARGE SCALE GENOMIC DNA]</scope>
    <source>
        <strain evidence="7">CBS 9802 / IAM 14324 / JCM 22182 / KY 12970</strain>
    </source>
</reference>
<evidence type="ECO:0000256" key="2">
    <source>
        <dbReference type="SAM" id="MobiDB-lite"/>
    </source>
</evidence>
<dbReference type="HOGENOM" id="CLU_001013_0_1_1"/>
<dbReference type="STRING" id="764103.G7DSK3"/>
<dbReference type="InterPro" id="IPR028267">
    <property type="entry name" value="Pianissimo_N"/>
</dbReference>
<dbReference type="eggNOG" id="KOG3694">
    <property type="taxonomic scope" value="Eukaryota"/>
</dbReference>
<dbReference type="Pfam" id="PF14668">
    <property type="entry name" value="RICTOR_V"/>
    <property type="match status" value="1"/>
</dbReference>
<feature type="region of interest" description="Disordered" evidence="2">
    <location>
        <begin position="731"/>
        <end position="763"/>
    </location>
</feature>
<organism evidence="6 7">
    <name type="scientific">Mixia osmundae (strain CBS 9802 / IAM 14324 / JCM 22182 / KY 12970)</name>
    <dbReference type="NCBI Taxonomy" id="764103"/>
    <lineage>
        <taxon>Eukaryota</taxon>
        <taxon>Fungi</taxon>
        <taxon>Dikarya</taxon>
        <taxon>Basidiomycota</taxon>
        <taxon>Pucciniomycotina</taxon>
        <taxon>Mixiomycetes</taxon>
        <taxon>Mixiales</taxon>
        <taxon>Mixiaceae</taxon>
        <taxon>Mixia</taxon>
    </lineage>
</organism>
<dbReference type="GO" id="GO:0031932">
    <property type="term" value="C:TORC2 complex"/>
    <property type="evidence" value="ECO:0007669"/>
    <property type="project" value="InterPro"/>
</dbReference>
<dbReference type="InterPro" id="IPR016024">
    <property type="entry name" value="ARM-type_fold"/>
</dbReference>
<feature type="compositionally biased region" description="Polar residues" evidence="2">
    <location>
        <begin position="29"/>
        <end position="40"/>
    </location>
</feature>
<evidence type="ECO:0000259" key="3">
    <source>
        <dbReference type="SMART" id="SM01307"/>
    </source>
</evidence>
<evidence type="ECO:0000313" key="6">
    <source>
        <dbReference type="EMBL" id="GAA93563.1"/>
    </source>
</evidence>
<feature type="domain" description="Rapamycin-insensitive companion of mTOR" evidence="5">
    <location>
        <begin position="1166"/>
        <end position="1238"/>
    </location>
</feature>
<dbReference type="InterPro" id="IPR029451">
    <property type="entry name" value="RICTOR_M"/>
</dbReference>
<dbReference type="OrthoDB" id="271111at2759"/>
<evidence type="ECO:0000259" key="5">
    <source>
        <dbReference type="SMART" id="SM01310"/>
    </source>
</evidence>
<evidence type="ECO:0008006" key="8">
    <source>
        <dbReference type="Google" id="ProtNLM"/>
    </source>
</evidence>
<feature type="compositionally biased region" description="Basic and acidic residues" evidence="2">
    <location>
        <begin position="1416"/>
        <end position="1426"/>
    </location>
</feature>
<dbReference type="SMART" id="SM01303">
    <property type="entry name" value="RasGEF_N_2"/>
    <property type="match status" value="1"/>
</dbReference>
<dbReference type="EMBL" id="BABT02000007">
    <property type="protein sequence ID" value="GAA93563.1"/>
    <property type="molecule type" value="Genomic_DNA"/>
</dbReference>
<feature type="region of interest" description="Disordered" evidence="2">
    <location>
        <begin position="121"/>
        <end position="174"/>
    </location>
</feature>
<dbReference type="SMART" id="SM01310">
    <property type="entry name" value="RICTOR_V"/>
    <property type="match status" value="1"/>
</dbReference>
<evidence type="ECO:0000259" key="4">
    <source>
        <dbReference type="SMART" id="SM01308"/>
    </source>
</evidence>
<dbReference type="InterPro" id="IPR028268">
    <property type="entry name" value="Pianissimo_fam"/>
</dbReference>
<dbReference type="FunCoup" id="G7DSK3">
    <property type="interactions" value="223"/>
</dbReference>
<feature type="region of interest" description="Disordered" evidence="2">
    <location>
        <begin position="1"/>
        <end position="42"/>
    </location>
</feature>
<protein>
    <recommendedName>
        <fullName evidence="8">REM-1 domain-containing protein</fullName>
    </recommendedName>
</protein>
<accession>G7DSK3</accession>
<dbReference type="Pfam" id="PF14663">
    <property type="entry name" value="RasGEF_N_2"/>
    <property type="match status" value="1"/>
</dbReference>
<dbReference type="InterPro" id="IPR029453">
    <property type="entry name" value="Rictor_IV"/>
</dbReference>
<dbReference type="InterPro" id="IPR011989">
    <property type="entry name" value="ARM-like"/>
</dbReference>
<feature type="domain" description="Rapamycin-insensitive companion of mTOR N-terminal" evidence="4">
    <location>
        <begin position="330"/>
        <end position="688"/>
    </location>
</feature>
<dbReference type="Proteomes" id="UP000009131">
    <property type="component" value="Unassembled WGS sequence"/>
</dbReference>
<proteinExistence type="inferred from homology"/>
<dbReference type="RefSeq" id="XP_014566531.1">
    <property type="nucleotide sequence ID" value="XM_014711045.1"/>
</dbReference>
<feature type="compositionally biased region" description="Polar residues" evidence="2">
    <location>
        <begin position="125"/>
        <end position="134"/>
    </location>
</feature>